<reference evidence="1" key="2">
    <citation type="submission" date="2013-04" db="UniProtKB">
        <authorList>
            <consortium name="EnsemblPlants"/>
        </authorList>
    </citation>
    <scope>IDENTIFICATION</scope>
</reference>
<keyword evidence="2" id="KW-1185">Reference proteome</keyword>
<protein>
    <submittedName>
        <fullName evidence="1">Uncharacterized protein</fullName>
    </submittedName>
</protein>
<sequence>MFGGGARCPKYQELRGQYFLYVEQLGEGKELALTLHCTGPLNELTWRGSWERPKEVGKPLVCVDWTTIVGSLPVLLRRTCAEVELTKVTERGFFFGRCSNVCMAVGIGAAVRSFCLLVVDIMPGEITRAHL</sequence>
<dbReference type="EnsemblPlants" id="OB10G26380.1">
    <property type="protein sequence ID" value="OB10G26380.1"/>
    <property type="gene ID" value="OB10G26380"/>
</dbReference>
<dbReference type="Gramene" id="OB10G26380.1">
    <property type="protein sequence ID" value="OB10G26380.1"/>
    <property type="gene ID" value="OB10G26380"/>
</dbReference>
<evidence type="ECO:0000313" key="1">
    <source>
        <dbReference type="EnsemblPlants" id="OB10G26380.1"/>
    </source>
</evidence>
<evidence type="ECO:0000313" key="2">
    <source>
        <dbReference type="Proteomes" id="UP000006038"/>
    </source>
</evidence>
<reference evidence="1" key="1">
    <citation type="journal article" date="2013" name="Nat. Commun.">
        <title>Whole-genome sequencing of Oryza brachyantha reveals mechanisms underlying Oryza genome evolution.</title>
        <authorList>
            <person name="Chen J."/>
            <person name="Huang Q."/>
            <person name="Gao D."/>
            <person name="Wang J."/>
            <person name="Lang Y."/>
            <person name="Liu T."/>
            <person name="Li B."/>
            <person name="Bai Z."/>
            <person name="Luis Goicoechea J."/>
            <person name="Liang C."/>
            <person name="Chen C."/>
            <person name="Zhang W."/>
            <person name="Sun S."/>
            <person name="Liao Y."/>
            <person name="Zhang X."/>
            <person name="Yang L."/>
            <person name="Song C."/>
            <person name="Wang M."/>
            <person name="Shi J."/>
            <person name="Liu G."/>
            <person name="Liu J."/>
            <person name="Zhou H."/>
            <person name="Zhou W."/>
            <person name="Yu Q."/>
            <person name="An N."/>
            <person name="Chen Y."/>
            <person name="Cai Q."/>
            <person name="Wang B."/>
            <person name="Liu B."/>
            <person name="Min J."/>
            <person name="Huang Y."/>
            <person name="Wu H."/>
            <person name="Li Z."/>
            <person name="Zhang Y."/>
            <person name="Yin Y."/>
            <person name="Song W."/>
            <person name="Jiang J."/>
            <person name="Jackson S.A."/>
            <person name="Wing R.A."/>
            <person name="Wang J."/>
            <person name="Chen M."/>
        </authorList>
    </citation>
    <scope>NUCLEOTIDE SEQUENCE [LARGE SCALE GENOMIC DNA]</scope>
    <source>
        <strain evidence="1">cv. IRGC 101232</strain>
    </source>
</reference>
<organism evidence="1">
    <name type="scientific">Oryza brachyantha</name>
    <name type="common">malo sina</name>
    <dbReference type="NCBI Taxonomy" id="4533"/>
    <lineage>
        <taxon>Eukaryota</taxon>
        <taxon>Viridiplantae</taxon>
        <taxon>Streptophyta</taxon>
        <taxon>Embryophyta</taxon>
        <taxon>Tracheophyta</taxon>
        <taxon>Spermatophyta</taxon>
        <taxon>Magnoliopsida</taxon>
        <taxon>Liliopsida</taxon>
        <taxon>Poales</taxon>
        <taxon>Poaceae</taxon>
        <taxon>BOP clade</taxon>
        <taxon>Oryzoideae</taxon>
        <taxon>Oryzeae</taxon>
        <taxon>Oryzinae</taxon>
        <taxon>Oryza</taxon>
    </lineage>
</organism>
<proteinExistence type="predicted"/>
<dbReference type="AlphaFoldDB" id="J3N540"/>
<name>J3N540_ORYBR</name>
<dbReference type="Proteomes" id="UP000006038">
    <property type="component" value="Chromosome 10"/>
</dbReference>
<accession>J3N540</accession>
<dbReference type="HOGENOM" id="CLU_1930762_0_0_1"/>